<proteinExistence type="predicted"/>
<reference evidence="1 2" key="1">
    <citation type="submission" date="2019-07" db="EMBL/GenBank/DDBJ databases">
        <title>Tepidimonas fonticaldi AT-A2 draft genome.</title>
        <authorList>
            <person name="Da Costa M.S."/>
            <person name="Froufe H.J.C."/>
            <person name="Egas C."/>
            <person name="Albuquerque L."/>
        </authorList>
    </citation>
    <scope>NUCLEOTIDE SEQUENCE [LARGE SCALE GENOMIC DNA]</scope>
    <source>
        <strain evidence="1 2">AT-A2</strain>
    </source>
</reference>
<dbReference type="AlphaFoldDB" id="A0A554XKL7"/>
<dbReference type="SUPFAM" id="SSF53474">
    <property type="entry name" value="alpha/beta-Hydrolases"/>
    <property type="match status" value="1"/>
</dbReference>
<evidence type="ECO:0000313" key="2">
    <source>
        <dbReference type="Proteomes" id="UP000316388"/>
    </source>
</evidence>
<dbReference type="InterPro" id="IPR029058">
    <property type="entry name" value="AB_hydrolase_fold"/>
</dbReference>
<evidence type="ECO:0008006" key="3">
    <source>
        <dbReference type="Google" id="ProtNLM"/>
    </source>
</evidence>
<sequence>MDAPASPPAPPALLPVTHLLYLHGFRSSPRSFKAQRLAAHLAARHPQVHWACPQLPASPAAAWARIETAVAGWPEATAAVVGSSLGGFYATRLAAQRGLRAVLINPAVDPARDLARHIGEHPAWHDPAERIFFRPEYVDELRQLATGALPHPERVLLIAATGDEVLDWREMVARYPGSRHHIVPGSDHALSDFDAHLPVLLAHLGLACGDLAKCRQAG</sequence>
<dbReference type="EMBL" id="VJOO01000019">
    <property type="protein sequence ID" value="TSE36377.1"/>
    <property type="molecule type" value="Genomic_DNA"/>
</dbReference>
<dbReference type="Gene3D" id="3.40.50.1820">
    <property type="entry name" value="alpha/beta hydrolase"/>
    <property type="match status" value="1"/>
</dbReference>
<evidence type="ECO:0000313" key="1">
    <source>
        <dbReference type="EMBL" id="TSE36377.1"/>
    </source>
</evidence>
<dbReference type="Pfam" id="PF05728">
    <property type="entry name" value="UPF0227"/>
    <property type="match status" value="1"/>
</dbReference>
<name>A0A554XKL7_9BURK</name>
<accession>A0A554XKL7</accession>
<gene>
    <name evidence="1" type="ORF">Tfont_01982</name>
</gene>
<dbReference type="PANTHER" id="PTHR35602">
    <property type="entry name" value="ESTERASE YQIA-RELATED"/>
    <property type="match status" value="1"/>
</dbReference>
<dbReference type="RefSeq" id="WP_260682351.1">
    <property type="nucleotide sequence ID" value="NZ_VJOO01000019.1"/>
</dbReference>
<dbReference type="PANTHER" id="PTHR35602:SF3">
    <property type="entry name" value="ESTERASE YQIA"/>
    <property type="match status" value="1"/>
</dbReference>
<dbReference type="Proteomes" id="UP000316388">
    <property type="component" value="Unassembled WGS sequence"/>
</dbReference>
<dbReference type="InterPro" id="IPR008886">
    <property type="entry name" value="UPF0227/Esterase_YqiA"/>
</dbReference>
<protein>
    <recommendedName>
        <fullName evidence="3">Esterase</fullName>
    </recommendedName>
</protein>
<comment type="caution">
    <text evidence="1">The sequence shown here is derived from an EMBL/GenBank/DDBJ whole genome shotgun (WGS) entry which is preliminary data.</text>
</comment>
<organism evidence="1 2">
    <name type="scientific">Tepidimonas fonticaldi</name>
    <dbReference type="NCBI Taxonomy" id="1101373"/>
    <lineage>
        <taxon>Bacteria</taxon>
        <taxon>Pseudomonadati</taxon>
        <taxon>Pseudomonadota</taxon>
        <taxon>Betaproteobacteria</taxon>
        <taxon>Burkholderiales</taxon>
        <taxon>Tepidimonas</taxon>
    </lineage>
</organism>